<reference evidence="1" key="1">
    <citation type="submission" date="2018-05" db="EMBL/GenBank/DDBJ databases">
        <authorList>
            <person name="Lanie J.A."/>
            <person name="Ng W.-L."/>
            <person name="Kazmierczak K.M."/>
            <person name="Andrzejewski T.M."/>
            <person name="Davidsen T.M."/>
            <person name="Wayne K.J."/>
            <person name="Tettelin H."/>
            <person name="Glass J.I."/>
            <person name="Rusch D."/>
            <person name="Podicherti R."/>
            <person name="Tsui H.-C.T."/>
            <person name="Winkler M.E."/>
        </authorList>
    </citation>
    <scope>NUCLEOTIDE SEQUENCE</scope>
</reference>
<evidence type="ECO:0000313" key="1">
    <source>
        <dbReference type="EMBL" id="SVC44054.1"/>
    </source>
</evidence>
<proteinExistence type="predicted"/>
<protein>
    <submittedName>
        <fullName evidence="1">Uncharacterized protein</fullName>
    </submittedName>
</protein>
<name>A0A382M4U1_9ZZZZ</name>
<organism evidence="1">
    <name type="scientific">marine metagenome</name>
    <dbReference type="NCBI Taxonomy" id="408172"/>
    <lineage>
        <taxon>unclassified sequences</taxon>
        <taxon>metagenomes</taxon>
        <taxon>ecological metagenomes</taxon>
    </lineage>
</organism>
<accession>A0A382M4U1</accession>
<gene>
    <name evidence="1" type="ORF">METZ01_LOCUS296908</name>
</gene>
<dbReference type="AlphaFoldDB" id="A0A382M4U1"/>
<dbReference type="EMBL" id="UINC01091358">
    <property type="protein sequence ID" value="SVC44054.1"/>
    <property type="molecule type" value="Genomic_DNA"/>
</dbReference>
<sequence>MEKNLDELGQLGEEGMNLEKVLKAYVKNYDMDDVLNILNQMDNLK</sequence>